<comment type="similarity">
    <text evidence="2 14 15">Belongs to the TonB-dependent receptor family.</text>
</comment>
<name>A0ABY6IZ28_9BACT</name>
<evidence type="ECO:0000256" key="11">
    <source>
        <dbReference type="ARBA" id="ARBA00023136"/>
    </source>
</evidence>
<evidence type="ECO:0000313" key="19">
    <source>
        <dbReference type="EMBL" id="UYQ91334.1"/>
    </source>
</evidence>
<dbReference type="InterPro" id="IPR013784">
    <property type="entry name" value="Carb-bd-like_fold"/>
</dbReference>
<evidence type="ECO:0000256" key="6">
    <source>
        <dbReference type="ARBA" id="ARBA00022692"/>
    </source>
</evidence>
<protein>
    <submittedName>
        <fullName evidence="19">TonB-dependent receptor</fullName>
    </submittedName>
</protein>
<feature type="domain" description="TonB-dependent receptor-like beta-barrel" evidence="17">
    <location>
        <begin position="348"/>
        <end position="752"/>
    </location>
</feature>
<evidence type="ECO:0000256" key="9">
    <source>
        <dbReference type="ARBA" id="ARBA00023065"/>
    </source>
</evidence>
<dbReference type="InterPro" id="IPR037066">
    <property type="entry name" value="Plug_dom_sf"/>
</dbReference>
<dbReference type="SUPFAM" id="SSF56935">
    <property type="entry name" value="Porins"/>
    <property type="match status" value="1"/>
</dbReference>
<dbReference type="Pfam" id="PF13620">
    <property type="entry name" value="CarboxypepD_reg"/>
    <property type="match status" value="1"/>
</dbReference>
<accession>A0ABY6IZ28</accession>
<reference evidence="19" key="1">
    <citation type="submission" date="2022-10" db="EMBL/GenBank/DDBJ databases">
        <title>Chitinophaga sp. nov., isolated from soil.</title>
        <authorList>
            <person name="Jeon C.O."/>
        </authorList>
    </citation>
    <scope>NUCLEOTIDE SEQUENCE</scope>
    <source>
        <strain evidence="19">R8</strain>
    </source>
</reference>
<dbReference type="Gene3D" id="2.170.130.10">
    <property type="entry name" value="TonB-dependent receptor, plug domain"/>
    <property type="match status" value="1"/>
</dbReference>
<dbReference type="RefSeq" id="WP_264279783.1">
    <property type="nucleotide sequence ID" value="NZ_CP107006.1"/>
</dbReference>
<evidence type="ECO:0000256" key="15">
    <source>
        <dbReference type="RuleBase" id="RU003357"/>
    </source>
</evidence>
<dbReference type="InterPro" id="IPR036942">
    <property type="entry name" value="Beta-barrel_TonB_sf"/>
</dbReference>
<evidence type="ECO:0000256" key="7">
    <source>
        <dbReference type="ARBA" id="ARBA00022729"/>
    </source>
</evidence>
<proteinExistence type="inferred from homology"/>
<dbReference type="Proteomes" id="UP001162741">
    <property type="component" value="Chromosome"/>
</dbReference>
<dbReference type="InterPro" id="IPR010105">
    <property type="entry name" value="TonB_sidphr_rcpt"/>
</dbReference>
<dbReference type="InterPro" id="IPR000531">
    <property type="entry name" value="Beta-barrel_TonB"/>
</dbReference>
<keyword evidence="8" id="KW-0408">Iron</keyword>
<evidence type="ECO:0000256" key="14">
    <source>
        <dbReference type="PROSITE-ProRule" id="PRU01360"/>
    </source>
</evidence>
<keyword evidence="3 14" id="KW-0813">Transport</keyword>
<evidence type="ECO:0000256" key="1">
    <source>
        <dbReference type="ARBA" id="ARBA00004571"/>
    </source>
</evidence>
<evidence type="ECO:0000256" key="5">
    <source>
        <dbReference type="ARBA" id="ARBA00022496"/>
    </source>
</evidence>
<feature type="signal peptide" evidence="16">
    <location>
        <begin position="1"/>
        <end position="20"/>
    </location>
</feature>
<dbReference type="PROSITE" id="PS52016">
    <property type="entry name" value="TONB_DEPENDENT_REC_3"/>
    <property type="match status" value="1"/>
</dbReference>
<gene>
    <name evidence="19" type="ORF">MKQ68_14670</name>
</gene>
<dbReference type="PANTHER" id="PTHR32552:SF68">
    <property type="entry name" value="FERRICHROME OUTER MEMBRANE TRANSPORTER_PHAGE RECEPTOR"/>
    <property type="match status" value="1"/>
</dbReference>
<dbReference type="SUPFAM" id="SSF49452">
    <property type="entry name" value="Starch-binding domain-like"/>
    <property type="match status" value="1"/>
</dbReference>
<sequence>MRVIFILCLFMLIMIGTTTAQTTSQGTLKGRVTAEDGTEVPGVGVRLKDARKQTVTNENGAYIIRNVAPGTYLAEAFVAGHDMISFTVTITAGQTAEQNFQLKASQQTLQEVIIASGKNKFAKKESDYVARMPLKNLENPQVYNIVTSELIKEQGILEYKDAIKNVAGVNSTETVSNGRTSTIIRGFRTANYIRNGMVANQLITVDMANLERIEVMKGPSGTLFGSGAVSYGGLVNRVTKKPFETFRTDLNFTAGSWGLNRITADINAPLNEDKTALLRVNFGRWGQESFQEAGFRRNYFLATSFAYKASDRLSFLIDVEMFRNAGTQSIAYLNPLGAPADYKAAMAKYYKRTFYSNDLVSVFPGYNLFANMNYKINSKWNTTTIFSTGGVNAREQYQFMGTLLGTGETLSRRVQKYSHNYNTIQIQQNLNGEFHTGAIKHRVLVGADYLADITQPTYTLAYIHDTVSTTASTPILLREDVDRRLAGMKPTNYFKNHTDRYGIYVSDVVNLTGQLLVMASVRWDKVDAKGSTSLVTGATTGSYSKSSFSPKFGAVYQVVKDQLSVFANYQNGFSYSAQVDRNGNVFKPEQANQWEGGIKADLLKSKLSVTLSAYDIAVKDKIRQDAADLTIYYQDGTWKSKGFEAEVIANPIPGLNILAGYGFNEIEITKAKDFVGKRPPASGAKHMANTWISYRISSGKVSGLGIGAGGVYNGDIVFDNNNLTYFPAYTVLNGTIFYDRPGYRVGVKLDNITDVMYWGPWGEPQPPRNWAVNLTIKF</sequence>
<keyword evidence="10 15" id="KW-0798">TonB box</keyword>
<comment type="subcellular location">
    <subcellularLocation>
        <location evidence="1 14">Cell outer membrane</location>
        <topology evidence="1 14">Multi-pass membrane protein</topology>
    </subcellularLocation>
</comment>
<feature type="domain" description="TonB-dependent receptor plug" evidence="18">
    <location>
        <begin position="137"/>
        <end position="229"/>
    </location>
</feature>
<feature type="chain" id="PRO_5045858296" evidence="16">
    <location>
        <begin position="21"/>
        <end position="778"/>
    </location>
</feature>
<dbReference type="Gene3D" id="2.60.40.1120">
    <property type="entry name" value="Carboxypeptidase-like, regulatory domain"/>
    <property type="match status" value="1"/>
</dbReference>
<dbReference type="CDD" id="cd01347">
    <property type="entry name" value="ligand_gated_channel"/>
    <property type="match status" value="1"/>
</dbReference>
<keyword evidence="20" id="KW-1185">Reference proteome</keyword>
<evidence type="ECO:0000313" key="20">
    <source>
        <dbReference type="Proteomes" id="UP001162741"/>
    </source>
</evidence>
<dbReference type="Pfam" id="PF00593">
    <property type="entry name" value="TonB_dep_Rec_b-barrel"/>
    <property type="match status" value="1"/>
</dbReference>
<organism evidence="19 20">
    <name type="scientific">Chitinophaga horti</name>
    <dbReference type="NCBI Taxonomy" id="2920382"/>
    <lineage>
        <taxon>Bacteria</taxon>
        <taxon>Pseudomonadati</taxon>
        <taxon>Bacteroidota</taxon>
        <taxon>Chitinophagia</taxon>
        <taxon>Chitinophagales</taxon>
        <taxon>Chitinophagaceae</taxon>
        <taxon>Chitinophaga</taxon>
    </lineage>
</organism>
<keyword evidence="6 14" id="KW-0812">Transmembrane</keyword>
<evidence type="ECO:0000259" key="17">
    <source>
        <dbReference type="Pfam" id="PF00593"/>
    </source>
</evidence>
<keyword evidence="13 14" id="KW-0998">Cell outer membrane</keyword>
<evidence type="ECO:0000256" key="13">
    <source>
        <dbReference type="ARBA" id="ARBA00023237"/>
    </source>
</evidence>
<evidence type="ECO:0000256" key="12">
    <source>
        <dbReference type="ARBA" id="ARBA00023170"/>
    </source>
</evidence>
<keyword evidence="12 19" id="KW-0675">Receptor</keyword>
<evidence type="ECO:0000256" key="10">
    <source>
        <dbReference type="ARBA" id="ARBA00023077"/>
    </source>
</evidence>
<keyword evidence="5" id="KW-0410">Iron transport</keyword>
<dbReference type="EMBL" id="CP107006">
    <property type="protein sequence ID" value="UYQ91334.1"/>
    <property type="molecule type" value="Genomic_DNA"/>
</dbReference>
<keyword evidence="9" id="KW-0406">Ion transport</keyword>
<evidence type="ECO:0000256" key="8">
    <source>
        <dbReference type="ARBA" id="ARBA00023004"/>
    </source>
</evidence>
<dbReference type="Pfam" id="PF07715">
    <property type="entry name" value="Plug"/>
    <property type="match status" value="1"/>
</dbReference>
<evidence type="ECO:0000256" key="3">
    <source>
        <dbReference type="ARBA" id="ARBA00022448"/>
    </source>
</evidence>
<keyword evidence="4 14" id="KW-1134">Transmembrane beta strand</keyword>
<dbReference type="Gene3D" id="2.40.170.20">
    <property type="entry name" value="TonB-dependent receptor, beta-barrel domain"/>
    <property type="match status" value="1"/>
</dbReference>
<evidence type="ECO:0000256" key="16">
    <source>
        <dbReference type="SAM" id="SignalP"/>
    </source>
</evidence>
<keyword evidence="11 14" id="KW-0472">Membrane</keyword>
<dbReference type="InterPro" id="IPR039426">
    <property type="entry name" value="TonB-dep_rcpt-like"/>
</dbReference>
<dbReference type="PANTHER" id="PTHR32552">
    <property type="entry name" value="FERRICHROME IRON RECEPTOR-RELATED"/>
    <property type="match status" value="1"/>
</dbReference>
<evidence type="ECO:0000256" key="4">
    <source>
        <dbReference type="ARBA" id="ARBA00022452"/>
    </source>
</evidence>
<dbReference type="NCBIfam" id="TIGR01783">
    <property type="entry name" value="TonB-siderophor"/>
    <property type="match status" value="1"/>
</dbReference>
<evidence type="ECO:0000259" key="18">
    <source>
        <dbReference type="Pfam" id="PF07715"/>
    </source>
</evidence>
<evidence type="ECO:0000256" key="2">
    <source>
        <dbReference type="ARBA" id="ARBA00009810"/>
    </source>
</evidence>
<keyword evidence="7 16" id="KW-0732">Signal</keyword>
<dbReference type="InterPro" id="IPR012910">
    <property type="entry name" value="Plug_dom"/>
</dbReference>